<proteinExistence type="predicted"/>
<evidence type="ECO:0000256" key="1">
    <source>
        <dbReference type="PROSITE-ProRule" id="PRU00339"/>
    </source>
</evidence>
<accession>A0A3M7QBK7</accession>
<keyword evidence="1" id="KW-0802">TPR repeat</keyword>
<reference evidence="3 4" key="1">
    <citation type="journal article" date="2018" name="Sci. Rep.">
        <title>Genomic signatures of local adaptation to the degree of environmental predictability in rotifers.</title>
        <authorList>
            <person name="Franch-Gras L."/>
            <person name="Hahn C."/>
            <person name="Garcia-Roger E.M."/>
            <person name="Carmona M.J."/>
            <person name="Serra M."/>
            <person name="Gomez A."/>
        </authorList>
    </citation>
    <scope>NUCLEOTIDE SEQUENCE [LARGE SCALE GENOMIC DNA]</scope>
    <source>
        <strain evidence="3">HYR1</strain>
    </source>
</reference>
<gene>
    <name evidence="3" type="ORF">BpHYR1_029947</name>
</gene>
<dbReference type="PANTHER" id="PTHR19959:SF119">
    <property type="entry name" value="FUNGAL LIPASE-LIKE DOMAIN-CONTAINING PROTEIN"/>
    <property type="match status" value="1"/>
</dbReference>
<dbReference type="EMBL" id="REGN01006621">
    <property type="protein sequence ID" value="RNA08806.1"/>
    <property type="molecule type" value="Genomic_DNA"/>
</dbReference>
<dbReference type="Proteomes" id="UP000276133">
    <property type="component" value="Unassembled WGS sequence"/>
</dbReference>
<feature type="domain" description="NB-ARC" evidence="2">
    <location>
        <begin position="611"/>
        <end position="769"/>
    </location>
</feature>
<sequence>MSNAEKQNKIVLDVTNQDIDQNQLSNIYQNVRKQQYGDILWNEERFPKDQISIDLIEKIKQQLIDNNNEYSRFPSDLTLGKFSHYVYRTVIKKDDKADEIGPGWYVFDIFNEPDEDKSINEKKGSIYSGAIFVNDFKHQIVLAHRGINDDFKNLLIKDGKMVETIDGIWLKQIVPQLHICYYVTEEAHLLAEKKDYHLSFTGYSNGAWLAEHSIYYCNKYFKNNNTKAVLFESPGMVKNEDDEKPNIINHDTNFDFRDLNIVNYLTEPSFSNSINKHTGKTYRIFIEKKNYSLDFLDQLKKIPKIGNIIYDKIKKSNFFIEGLLSAMTYQRLDSILEQFDIKTGKPKYYEEMHQWPKIKLNFDVKYKENLKNFASKGVDELFSLIPLPGLIKKPSNIIMKWISSNALECLGKNKAQGIWLLLNFSIELINQNIDFKKFENPSFYKKLIDNYGNTDNGHNTENTNICQKFVNVELSYVPYKIENDMEQILRIGNESEKNIDWCLYHLQNINLEIGNIQSKLIIEQLEMLRKEYTIEIFKKKDFYFKDEILIKSVSNLRLEQIKERLARYLQIDPNLKNIIYNLTKSNLYLNSSLEICSNLDEELIAFVGRHDELNKMKEIFFEKNKQFLAICAHGGTGKSTLANFFGHIVKKDYKKFIIRWINSDSRSKIETQYRNLGDLLNITDKIVQFDFLVDRINGKLKIQNTNFLFIFDNLNNWNDIKDIASSLPKNVKILLTLRNSGIVEKIIGEENIINLNCFNQEEGVSFINKHLKYLDEEQKKQLITKIQFDGKIIPLQLSIIIRYFEENYAKEFSELIGKIFDSRDKNYLQLENNLFNELEKESLTTFNILIYCAYLDPDYIGLNILKLFVNDSMIENHVKTIQKYVTKQLENLKYCQNENIVLENIKSELLNKSANFYYYLEFNYKKALEYFQQCYELRKRLIGEIDHPDLDLSLSNIGRSYIKLGDIKKAMENFKKSYDMRKRLFGDIDHLVLAAALNNLGGSYSNLGD</sequence>
<dbReference type="Gene3D" id="3.40.50.1820">
    <property type="entry name" value="alpha/beta hydrolase"/>
    <property type="match status" value="1"/>
</dbReference>
<organism evidence="3 4">
    <name type="scientific">Brachionus plicatilis</name>
    <name type="common">Marine rotifer</name>
    <name type="synonym">Brachionus muelleri</name>
    <dbReference type="NCBI Taxonomy" id="10195"/>
    <lineage>
        <taxon>Eukaryota</taxon>
        <taxon>Metazoa</taxon>
        <taxon>Spiralia</taxon>
        <taxon>Gnathifera</taxon>
        <taxon>Rotifera</taxon>
        <taxon>Eurotatoria</taxon>
        <taxon>Monogononta</taxon>
        <taxon>Pseudotrocha</taxon>
        <taxon>Ploima</taxon>
        <taxon>Brachionidae</taxon>
        <taxon>Brachionus</taxon>
    </lineage>
</organism>
<keyword evidence="4" id="KW-1185">Reference proteome</keyword>
<evidence type="ECO:0000259" key="2">
    <source>
        <dbReference type="Pfam" id="PF00931"/>
    </source>
</evidence>
<dbReference type="Pfam" id="PF00931">
    <property type="entry name" value="NB-ARC"/>
    <property type="match status" value="1"/>
</dbReference>
<dbReference type="AlphaFoldDB" id="A0A3M7QBK7"/>
<comment type="caution">
    <text evidence="3">The sequence shown here is derived from an EMBL/GenBank/DDBJ whole genome shotgun (WGS) entry which is preliminary data.</text>
</comment>
<dbReference type="PANTHER" id="PTHR19959">
    <property type="entry name" value="KINESIN LIGHT CHAIN"/>
    <property type="match status" value="1"/>
</dbReference>
<dbReference type="Gene3D" id="3.40.50.300">
    <property type="entry name" value="P-loop containing nucleotide triphosphate hydrolases"/>
    <property type="match status" value="1"/>
</dbReference>
<dbReference type="InterPro" id="IPR002182">
    <property type="entry name" value="NB-ARC"/>
</dbReference>
<dbReference type="InterPro" id="IPR029058">
    <property type="entry name" value="AB_hydrolase_fold"/>
</dbReference>
<dbReference type="OrthoDB" id="8123033at2759"/>
<dbReference type="GO" id="GO:0043531">
    <property type="term" value="F:ADP binding"/>
    <property type="evidence" value="ECO:0007669"/>
    <property type="project" value="InterPro"/>
</dbReference>
<dbReference type="Gene3D" id="1.25.40.10">
    <property type="entry name" value="Tetratricopeptide repeat domain"/>
    <property type="match status" value="1"/>
</dbReference>
<dbReference type="PROSITE" id="PS50005">
    <property type="entry name" value="TPR"/>
    <property type="match status" value="1"/>
</dbReference>
<dbReference type="SUPFAM" id="SSF53474">
    <property type="entry name" value="alpha/beta-Hydrolases"/>
    <property type="match status" value="1"/>
</dbReference>
<dbReference type="SUPFAM" id="SSF48452">
    <property type="entry name" value="TPR-like"/>
    <property type="match status" value="1"/>
</dbReference>
<name>A0A3M7QBK7_BRAPC</name>
<dbReference type="Pfam" id="PF13424">
    <property type="entry name" value="TPR_12"/>
    <property type="match status" value="1"/>
</dbReference>
<feature type="repeat" description="TPR" evidence="1">
    <location>
        <begin position="951"/>
        <end position="984"/>
    </location>
</feature>
<evidence type="ECO:0000313" key="3">
    <source>
        <dbReference type="EMBL" id="RNA08806.1"/>
    </source>
</evidence>
<evidence type="ECO:0000313" key="4">
    <source>
        <dbReference type="Proteomes" id="UP000276133"/>
    </source>
</evidence>
<dbReference type="InterPro" id="IPR011990">
    <property type="entry name" value="TPR-like_helical_dom_sf"/>
</dbReference>
<dbReference type="InterPro" id="IPR019734">
    <property type="entry name" value="TPR_rpt"/>
</dbReference>
<dbReference type="SUPFAM" id="SSF52540">
    <property type="entry name" value="P-loop containing nucleoside triphosphate hydrolases"/>
    <property type="match status" value="1"/>
</dbReference>
<protein>
    <submittedName>
        <fullName evidence="3">TPR repeat family</fullName>
    </submittedName>
</protein>
<dbReference type="InterPro" id="IPR027417">
    <property type="entry name" value="P-loop_NTPase"/>
</dbReference>